<dbReference type="Proteomes" id="UP000299102">
    <property type="component" value="Unassembled WGS sequence"/>
</dbReference>
<name>A0A4C1VGS8_EUMVA</name>
<evidence type="ECO:0000313" key="1">
    <source>
        <dbReference type="EMBL" id="GBP37542.1"/>
    </source>
</evidence>
<comment type="caution">
    <text evidence="1">The sequence shown here is derived from an EMBL/GenBank/DDBJ whole genome shotgun (WGS) entry which is preliminary data.</text>
</comment>
<dbReference type="EMBL" id="BGZK01000335">
    <property type="protein sequence ID" value="GBP37542.1"/>
    <property type="molecule type" value="Genomic_DNA"/>
</dbReference>
<reference evidence="1 2" key="1">
    <citation type="journal article" date="2019" name="Commun. Biol.">
        <title>The bagworm genome reveals a unique fibroin gene that provides high tensile strength.</title>
        <authorList>
            <person name="Kono N."/>
            <person name="Nakamura H."/>
            <person name="Ohtoshi R."/>
            <person name="Tomita M."/>
            <person name="Numata K."/>
            <person name="Arakawa K."/>
        </authorList>
    </citation>
    <scope>NUCLEOTIDE SEQUENCE [LARGE SCALE GENOMIC DNA]</scope>
</reference>
<protein>
    <submittedName>
        <fullName evidence="1">Uncharacterized protein</fullName>
    </submittedName>
</protein>
<organism evidence="1 2">
    <name type="scientific">Eumeta variegata</name>
    <name type="common">Bagworm moth</name>
    <name type="synonym">Eumeta japonica</name>
    <dbReference type="NCBI Taxonomy" id="151549"/>
    <lineage>
        <taxon>Eukaryota</taxon>
        <taxon>Metazoa</taxon>
        <taxon>Ecdysozoa</taxon>
        <taxon>Arthropoda</taxon>
        <taxon>Hexapoda</taxon>
        <taxon>Insecta</taxon>
        <taxon>Pterygota</taxon>
        <taxon>Neoptera</taxon>
        <taxon>Endopterygota</taxon>
        <taxon>Lepidoptera</taxon>
        <taxon>Glossata</taxon>
        <taxon>Ditrysia</taxon>
        <taxon>Tineoidea</taxon>
        <taxon>Psychidae</taxon>
        <taxon>Oiketicinae</taxon>
        <taxon>Eumeta</taxon>
    </lineage>
</organism>
<keyword evidence="2" id="KW-1185">Reference proteome</keyword>
<sequence length="103" mass="11430">MKRFIWIRINTVTAISPLPPKAAFRISSLIASENGFLAAWVKMRDNVCIQTNSNRYFSTSFRCGGRSTTATDALFFCGSPNAKGEGGEKLIMSRSYARADERV</sequence>
<proteinExistence type="predicted"/>
<evidence type="ECO:0000313" key="2">
    <source>
        <dbReference type="Proteomes" id="UP000299102"/>
    </source>
</evidence>
<accession>A0A4C1VGS8</accession>
<dbReference type="AlphaFoldDB" id="A0A4C1VGS8"/>
<gene>
    <name evidence="1" type="ORF">EVAR_28795_1</name>
</gene>